<keyword evidence="3" id="KW-1185">Reference proteome</keyword>
<dbReference type="RefSeq" id="WP_319056913.1">
    <property type="nucleotide sequence ID" value="NZ_JARAUR010000417.1"/>
</dbReference>
<proteinExistence type="predicted"/>
<name>A0ABU4NHL5_9ACTN</name>
<accession>A0ABU4NHL5</accession>
<comment type="caution">
    <text evidence="2">The sequence shown here is derived from an EMBL/GenBank/DDBJ whole genome shotgun (WGS) entry which is preliminary data.</text>
</comment>
<evidence type="ECO:0000313" key="3">
    <source>
        <dbReference type="Proteomes" id="UP001271274"/>
    </source>
</evidence>
<organism evidence="2 3">
    <name type="scientific">Streptomyces europaeiscabiei</name>
    <dbReference type="NCBI Taxonomy" id="146819"/>
    <lineage>
        <taxon>Bacteria</taxon>
        <taxon>Bacillati</taxon>
        <taxon>Actinomycetota</taxon>
        <taxon>Actinomycetes</taxon>
        <taxon>Kitasatosporales</taxon>
        <taxon>Streptomycetaceae</taxon>
        <taxon>Streptomyces</taxon>
    </lineage>
</organism>
<gene>
    <name evidence="2" type="ORF">PV662_17060</name>
</gene>
<feature type="region of interest" description="Disordered" evidence="1">
    <location>
        <begin position="97"/>
        <end position="127"/>
    </location>
</feature>
<sequence>MARSLDGLVLAPVADQAPGQVGTRTRFAYHEKDGEIWAEYAGGDVVRGHLVGTRAGDRLDFRYVQLKTDGTTASGHCRSLVVELSDGRVRLEETWEWESRPGSGTSVVEQVEGTAGRTTGSERRSTG</sequence>
<dbReference type="Pfam" id="PF26421">
    <property type="entry name" value="Avidin_like"/>
    <property type="match status" value="1"/>
</dbReference>
<dbReference type="InterPro" id="IPR058595">
    <property type="entry name" value="Avidin-like"/>
</dbReference>
<evidence type="ECO:0000256" key="1">
    <source>
        <dbReference type="SAM" id="MobiDB-lite"/>
    </source>
</evidence>
<protein>
    <recommendedName>
        <fullName evidence="4">N-acetylglutamate synthase</fullName>
    </recommendedName>
</protein>
<evidence type="ECO:0000313" key="2">
    <source>
        <dbReference type="EMBL" id="MDX3701443.1"/>
    </source>
</evidence>
<reference evidence="2 3" key="1">
    <citation type="journal article" date="2023" name="Microb. Genom.">
        <title>Mesoterricola silvestris gen. nov., sp. nov., Mesoterricola sediminis sp. nov., Geothrix oryzae sp. nov., Geothrix edaphica sp. nov., Geothrix rubra sp. nov., and Geothrix limicola sp. nov., six novel members of Acidobacteriota isolated from soils.</title>
        <authorList>
            <person name="Weisberg A.J."/>
            <person name="Pearce E."/>
            <person name="Kramer C.G."/>
            <person name="Chang J.H."/>
            <person name="Clarke C.R."/>
        </authorList>
    </citation>
    <scope>NUCLEOTIDE SEQUENCE [LARGE SCALE GENOMIC DNA]</scope>
    <source>
        <strain evidence="2 3">ID09-01A</strain>
    </source>
</reference>
<dbReference type="EMBL" id="JARAYU010000005">
    <property type="protein sequence ID" value="MDX3701443.1"/>
    <property type="molecule type" value="Genomic_DNA"/>
</dbReference>
<evidence type="ECO:0008006" key="4">
    <source>
        <dbReference type="Google" id="ProtNLM"/>
    </source>
</evidence>
<dbReference type="Proteomes" id="UP001271274">
    <property type="component" value="Unassembled WGS sequence"/>
</dbReference>